<accession>A0ABT6W3D6</accession>
<sequence>MNSPNVPRTSEPRNPKPAGSIRLPQRPRITRCWPQDDTGPAPGTIVESADGDVTVWAGRDADKLDPDRLAARLRTARSITLIGDIWRIRPFEYALRDRWNTADRAARAAARPPVAPKPPLERCGRPRRNGRPCQAWAGAGTDTPGAGPCAYHGGLTALKEAVKRRQDAAVETVAELAAKARTEPLTLAEELRGAMALRDLLADPRWRRAR</sequence>
<evidence type="ECO:0000256" key="1">
    <source>
        <dbReference type="SAM" id="MobiDB-lite"/>
    </source>
</evidence>
<comment type="caution">
    <text evidence="2">The sequence shown here is derived from an EMBL/GenBank/DDBJ whole genome shotgun (WGS) entry which is preliminary data.</text>
</comment>
<proteinExistence type="predicted"/>
<dbReference type="Proteomes" id="UP001156398">
    <property type="component" value="Unassembled WGS sequence"/>
</dbReference>
<feature type="region of interest" description="Disordered" evidence="1">
    <location>
        <begin position="107"/>
        <end position="128"/>
    </location>
</feature>
<evidence type="ECO:0000313" key="3">
    <source>
        <dbReference type="Proteomes" id="UP001156398"/>
    </source>
</evidence>
<protein>
    <submittedName>
        <fullName evidence="2">Uncharacterized protein</fullName>
    </submittedName>
</protein>
<organism evidence="2 3">
    <name type="scientific">Streptantibioticus silvisoli</name>
    <dbReference type="NCBI Taxonomy" id="2705255"/>
    <lineage>
        <taxon>Bacteria</taxon>
        <taxon>Bacillati</taxon>
        <taxon>Actinomycetota</taxon>
        <taxon>Actinomycetes</taxon>
        <taxon>Kitasatosporales</taxon>
        <taxon>Streptomycetaceae</taxon>
        <taxon>Streptantibioticus</taxon>
    </lineage>
</organism>
<keyword evidence="3" id="KW-1185">Reference proteome</keyword>
<evidence type="ECO:0000313" key="2">
    <source>
        <dbReference type="EMBL" id="MDI5964819.1"/>
    </source>
</evidence>
<reference evidence="2 3" key="1">
    <citation type="submission" date="2023-05" db="EMBL/GenBank/DDBJ databases">
        <title>Streptantibioticus silvisoli sp. nov., acidotolerant actinomycetes 1 from pine litter.</title>
        <authorList>
            <person name="Swiecimska M."/>
            <person name="Golinska P."/>
            <person name="Sangal V."/>
            <person name="Wachnowicz B."/>
            <person name="Goodfellow M."/>
        </authorList>
    </citation>
    <scope>NUCLEOTIDE SEQUENCE [LARGE SCALE GENOMIC DNA]</scope>
    <source>
        <strain evidence="2 3">SL54</strain>
    </source>
</reference>
<dbReference type="EMBL" id="JAAGKO020000027">
    <property type="protein sequence ID" value="MDI5964819.1"/>
    <property type="molecule type" value="Genomic_DNA"/>
</dbReference>
<gene>
    <name evidence="2" type="ORF">POF43_019180</name>
</gene>
<name>A0ABT6W3D6_9ACTN</name>
<dbReference type="RefSeq" id="WP_271323181.1">
    <property type="nucleotide sequence ID" value="NZ_JAAGKO020000027.1"/>
</dbReference>
<feature type="region of interest" description="Disordered" evidence="1">
    <location>
        <begin position="1"/>
        <end position="42"/>
    </location>
</feature>